<keyword evidence="1 3" id="KW-0378">Hydrolase</keyword>
<evidence type="ECO:0000313" key="4">
    <source>
        <dbReference type="Proteomes" id="UP001321749"/>
    </source>
</evidence>
<dbReference type="PANTHER" id="PTHR21340:SF0">
    <property type="entry name" value="BIS(5'-NUCLEOSYL)-TETRAPHOSPHATASE [ASYMMETRICAL]"/>
    <property type="match status" value="1"/>
</dbReference>
<dbReference type="Pfam" id="PF00293">
    <property type="entry name" value="NUDIX"/>
    <property type="match status" value="1"/>
</dbReference>
<evidence type="ECO:0000259" key="2">
    <source>
        <dbReference type="PROSITE" id="PS51462"/>
    </source>
</evidence>
<organism evidence="3 4">
    <name type="scientific">Cladorrhinum samala</name>
    <dbReference type="NCBI Taxonomy" id="585594"/>
    <lineage>
        <taxon>Eukaryota</taxon>
        <taxon>Fungi</taxon>
        <taxon>Dikarya</taxon>
        <taxon>Ascomycota</taxon>
        <taxon>Pezizomycotina</taxon>
        <taxon>Sordariomycetes</taxon>
        <taxon>Sordariomycetidae</taxon>
        <taxon>Sordariales</taxon>
        <taxon>Podosporaceae</taxon>
        <taxon>Cladorrhinum</taxon>
    </lineage>
</organism>
<feature type="domain" description="Nudix hydrolase" evidence="2">
    <location>
        <begin position="30"/>
        <end position="193"/>
    </location>
</feature>
<comment type="caution">
    <text evidence="3">The sequence shown here is derived from an EMBL/GenBank/DDBJ whole genome shotgun (WGS) entry which is preliminary data.</text>
</comment>
<keyword evidence="4" id="KW-1185">Reference proteome</keyword>
<dbReference type="GO" id="GO:0004081">
    <property type="term" value="F:bis(5'-nucleosyl)-tetraphosphatase (asymmetrical) activity"/>
    <property type="evidence" value="ECO:0007669"/>
    <property type="project" value="TreeGrafter"/>
</dbReference>
<dbReference type="GO" id="GO:0006167">
    <property type="term" value="P:AMP biosynthetic process"/>
    <property type="evidence" value="ECO:0007669"/>
    <property type="project" value="TreeGrafter"/>
</dbReference>
<dbReference type="AlphaFoldDB" id="A0AAV9HEJ5"/>
<accession>A0AAV9HEJ5</accession>
<reference evidence="3" key="2">
    <citation type="submission" date="2023-06" db="EMBL/GenBank/DDBJ databases">
        <authorList>
            <consortium name="Lawrence Berkeley National Laboratory"/>
            <person name="Mondo S.J."/>
            <person name="Hensen N."/>
            <person name="Bonometti L."/>
            <person name="Westerberg I."/>
            <person name="Brannstrom I.O."/>
            <person name="Guillou S."/>
            <person name="Cros-Aarteil S."/>
            <person name="Calhoun S."/>
            <person name="Haridas S."/>
            <person name="Kuo A."/>
            <person name="Pangilinan J."/>
            <person name="Riley R."/>
            <person name="Labutti K."/>
            <person name="Andreopoulos B."/>
            <person name="Lipzen A."/>
            <person name="Chen C."/>
            <person name="Yanf M."/>
            <person name="Daum C."/>
            <person name="Ng V."/>
            <person name="Clum A."/>
            <person name="Steindorff A."/>
            <person name="Ohm R."/>
            <person name="Martin F."/>
            <person name="Silar P."/>
            <person name="Natvig D."/>
            <person name="Lalanne C."/>
            <person name="Gautier V."/>
            <person name="Ament-Velasquez S.L."/>
            <person name="Kruys A."/>
            <person name="Hutchinson M.I."/>
            <person name="Powell A.J."/>
            <person name="Barry K."/>
            <person name="Miller A.N."/>
            <person name="Grigoriev I.V."/>
            <person name="Debuchy R."/>
            <person name="Gladieux P."/>
            <person name="Thoren M.H."/>
            <person name="Johannesson H."/>
        </authorList>
    </citation>
    <scope>NUCLEOTIDE SEQUENCE</scope>
    <source>
        <strain evidence="3">PSN324</strain>
    </source>
</reference>
<dbReference type="EMBL" id="MU865047">
    <property type="protein sequence ID" value="KAK4459070.1"/>
    <property type="molecule type" value="Genomic_DNA"/>
</dbReference>
<reference evidence="3" key="1">
    <citation type="journal article" date="2023" name="Mol. Phylogenet. Evol.">
        <title>Genome-scale phylogeny and comparative genomics of the fungal order Sordariales.</title>
        <authorList>
            <person name="Hensen N."/>
            <person name="Bonometti L."/>
            <person name="Westerberg I."/>
            <person name="Brannstrom I.O."/>
            <person name="Guillou S."/>
            <person name="Cros-Aarteil S."/>
            <person name="Calhoun S."/>
            <person name="Haridas S."/>
            <person name="Kuo A."/>
            <person name="Mondo S."/>
            <person name="Pangilinan J."/>
            <person name="Riley R."/>
            <person name="LaButti K."/>
            <person name="Andreopoulos B."/>
            <person name="Lipzen A."/>
            <person name="Chen C."/>
            <person name="Yan M."/>
            <person name="Daum C."/>
            <person name="Ng V."/>
            <person name="Clum A."/>
            <person name="Steindorff A."/>
            <person name="Ohm R.A."/>
            <person name="Martin F."/>
            <person name="Silar P."/>
            <person name="Natvig D.O."/>
            <person name="Lalanne C."/>
            <person name="Gautier V."/>
            <person name="Ament-Velasquez S.L."/>
            <person name="Kruys A."/>
            <person name="Hutchinson M.I."/>
            <person name="Powell A.J."/>
            <person name="Barry K."/>
            <person name="Miller A.N."/>
            <person name="Grigoriev I.V."/>
            <person name="Debuchy R."/>
            <person name="Gladieux P."/>
            <person name="Hiltunen Thoren M."/>
            <person name="Johannesson H."/>
        </authorList>
    </citation>
    <scope>NUCLEOTIDE SEQUENCE</scope>
    <source>
        <strain evidence="3">PSN324</strain>
    </source>
</reference>
<dbReference type="Gene3D" id="3.90.79.10">
    <property type="entry name" value="Nucleoside Triphosphate Pyrophosphohydrolase"/>
    <property type="match status" value="1"/>
</dbReference>
<dbReference type="SUPFAM" id="SSF55811">
    <property type="entry name" value="Nudix"/>
    <property type="match status" value="1"/>
</dbReference>
<dbReference type="PROSITE" id="PS51462">
    <property type="entry name" value="NUDIX"/>
    <property type="match status" value="1"/>
</dbReference>
<dbReference type="InterPro" id="IPR051325">
    <property type="entry name" value="Nudix_hydrolase_domain"/>
</dbReference>
<evidence type="ECO:0000256" key="1">
    <source>
        <dbReference type="ARBA" id="ARBA00022801"/>
    </source>
</evidence>
<proteinExistence type="predicted"/>
<dbReference type="PROSITE" id="PS00893">
    <property type="entry name" value="NUDIX_BOX"/>
    <property type="match status" value="1"/>
</dbReference>
<protein>
    <submittedName>
        <fullName evidence="3">NUDIX hydrolase domain-like protein</fullName>
    </submittedName>
</protein>
<dbReference type="PANTHER" id="PTHR21340">
    <property type="entry name" value="DIADENOSINE 5,5-P1,P4-TETRAPHOSPHATE PYROPHOSPHOHYDROLASE MUTT"/>
    <property type="match status" value="1"/>
</dbReference>
<dbReference type="InterPro" id="IPR000086">
    <property type="entry name" value="NUDIX_hydrolase_dom"/>
</dbReference>
<dbReference type="Proteomes" id="UP001321749">
    <property type="component" value="Unassembled WGS sequence"/>
</dbReference>
<sequence>MTSEHSHHVKELRGGIKGIDENMKFVPADMMIMSCGTVTLDLERGKMLIVYNTKYDIFQIPKGRRNVGESMIDAAFRETYEETGWHARPLRVIMTTRASLAKEERGTEKAEVTEGNLGNEPIGACTYVCPQSEVPGVLKTVYYYPATADSTAERDMNTQEEHEKLEPMWIPISEATEKLTFQAERNVVERLLACVQKSGYSLRAGKSSS</sequence>
<evidence type="ECO:0000313" key="3">
    <source>
        <dbReference type="EMBL" id="KAK4459070.1"/>
    </source>
</evidence>
<dbReference type="GO" id="GO:0006754">
    <property type="term" value="P:ATP biosynthetic process"/>
    <property type="evidence" value="ECO:0007669"/>
    <property type="project" value="TreeGrafter"/>
</dbReference>
<name>A0AAV9HEJ5_9PEZI</name>
<dbReference type="InterPro" id="IPR015797">
    <property type="entry name" value="NUDIX_hydrolase-like_dom_sf"/>
</dbReference>
<dbReference type="InterPro" id="IPR020084">
    <property type="entry name" value="NUDIX_hydrolase_CS"/>
</dbReference>
<gene>
    <name evidence="3" type="ORF">QBC42DRAFT_275277</name>
</gene>